<dbReference type="NCBIfam" id="TIGR01750">
    <property type="entry name" value="fabZ"/>
    <property type="match status" value="1"/>
</dbReference>
<comment type="subcellular location">
    <subcellularLocation>
        <location evidence="2">Cytoplasm</location>
    </subcellularLocation>
</comment>
<keyword evidence="12" id="KW-1185">Reference proteome</keyword>
<dbReference type="PANTHER" id="PTHR30272:SF1">
    <property type="entry name" value="3-HYDROXYACYL-[ACYL-CARRIER-PROTEIN] DEHYDRATASE"/>
    <property type="match status" value="1"/>
</dbReference>
<evidence type="ECO:0000256" key="8">
    <source>
        <dbReference type="ARBA" id="ARBA00023098"/>
    </source>
</evidence>
<protein>
    <recommendedName>
        <fullName evidence="4">3-hydroxyacyl-[acyl-carrier-protein] dehydratase</fullName>
        <ecNumber evidence="4">4.2.1.59</ecNumber>
    </recommendedName>
</protein>
<organism evidence="11 12">
    <name type="scientific">Longicatena caecimuris</name>
    <dbReference type="NCBI Taxonomy" id="1796635"/>
    <lineage>
        <taxon>Bacteria</taxon>
        <taxon>Bacillati</taxon>
        <taxon>Bacillota</taxon>
        <taxon>Erysipelotrichia</taxon>
        <taxon>Erysipelotrichales</taxon>
        <taxon>Erysipelotrichaceae</taxon>
        <taxon>Longicatena</taxon>
    </lineage>
</organism>
<accession>A0A4R3TLT3</accession>
<dbReference type="Pfam" id="PF07977">
    <property type="entry name" value="FabA"/>
    <property type="match status" value="1"/>
</dbReference>
<evidence type="ECO:0000256" key="10">
    <source>
        <dbReference type="ARBA" id="ARBA00025049"/>
    </source>
</evidence>
<proteinExistence type="inferred from homology"/>
<dbReference type="RefSeq" id="WP_119983479.1">
    <property type="nucleotide sequence ID" value="NZ_JANKBG010000002.1"/>
</dbReference>
<comment type="caution">
    <text evidence="11">The sequence shown here is derived from an EMBL/GenBank/DDBJ whole genome shotgun (WGS) entry which is preliminary data.</text>
</comment>
<comment type="catalytic activity">
    <reaction evidence="1">
        <text>a (3R)-hydroxyacyl-[ACP] = a (2E)-enoyl-[ACP] + H2O</text>
        <dbReference type="Rhea" id="RHEA:13097"/>
        <dbReference type="Rhea" id="RHEA-COMP:9925"/>
        <dbReference type="Rhea" id="RHEA-COMP:9945"/>
        <dbReference type="ChEBI" id="CHEBI:15377"/>
        <dbReference type="ChEBI" id="CHEBI:78784"/>
        <dbReference type="ChEBI" id="CHEBI:78827"/>
        <dbReference type="EC" id="4.2.1.59"/>
    </reaction>
</comment>
<dbReference type="CDD" id="cd01288">
    <property type="entry name" value="FabZ"/>
    <property type="match status" value="1"/>
</dbReference>
<evidence type="ECO:0000256" key="3">
    <source>
        <dbReference type="ARBA" id="ARBA00009174"/>
    </source>
</evidence>
<evidence type="ECO:0000256" key="9">
    <source>
        <dbReference type="ARBA" id="ARBA00023239"/>
    </source>
</evidence>
<dbReference type="Gene3D" id="3.10.129.10">
    <property type="entry name" value="Hotdog Thioesterase"/>
    <property type="match status" value="1"/>
</dbReference>
<evidence type="ECO:0000256" key="4">
    <source>
        <dbReference type="ARBA" id="ARBA00013167"/>
    </source>
</evidence>
<evidence type="ECO:0000313" key="11">
    <source>
        <dbReference type="EMBL" id="TCU63115.1"/>
    </source>
</evidence>
<evidence type="ECO:0000313" key="12">
    <source>
        <dbReference type="Proteomes" id="UP000295773"/>
    </source>
</evidence>
<dbReference type="PANTHER" id="PTHR30272">
    <property type="entry name" value="3-HYDROXYACYL-[ACYL-CARRIER-PROTEIN] DEHYDRATASE"/>
    <property type="match status" value="1"/>
</dbReference>
<comment type="function">
    <text evidence="10">Involved in unsaturated fatty acids biosynthesis. Catalyzes the dehydration of short chain beta-hydroxyacyl-ACPs and long chain saturated and unsaturated beta-hydroxyacyl-ACPs.</text>
</comment>
<keyword evidence="7" id="KW-0441">Lipid A biosynthesis</keyword>
<dbReference type="GO" id="GO:0005737">
    <property type="term" value="C:cytoplasm"/>
    <property type="evidence" value="ECO:0007669"/>
    <property type="project" value="UniProtKB-SubCell"/>
</dbReference>
<evidence type="ECO:0000256" key="5">
    <source>
        <dbReference type="ARBA" id="ARBA00022490"/>
    </source>
</evidence>
<dbReference type="FunFam" id="3.10.129.10:FF:000001">
    <property type="entry name" value="3-hydroxyacyl-[acyl-carrier-protein] dehydratase FabZ"/>
    <property type="match status" value="1"/>
</dbReference>
<evidence type="ECO:0000256" key="7">
    <source>
        <dbReference type="ARBA" id="ARBA00022556"/>
    </source>
</evidence>
<dbReference type="AlphaFoldDB" id="A0A4R3TLT3"/>
<dbReference type="GO" id="GO:0016020">
    <property type="term" value="C:membrane"/>
    <property type="evidence" value="ECO:0007669"/>
    <property type="project" value="GOC"/>
</dbReference>
<comment type="similarity">
    <text evidence="3">Belongs to the thioester dehydratase family. FabZ subfamily.</text>
</comment>
<dbReference type="EC" id="4.2.1.59" evidence="4"/>
<dbReference type="GO" id="GO:0009245">
    <property type="term" value="P:lipid A biosynthetic process"/>
    <property type="evidence" value="ECO:0007669"/>
    <property type="project" value="UniProtKB-KW"/>
</dbReference>
<keyword evidence="5" id="KW-0963">Cytoplasm</keyword>
<evidence type="ECO:0000256" key="2">
    <source>
        <dbReference type="ARBA" id="ARBA00004496"/>
    </source>
</evidence>
<dbReference type="InterPro" id="IPR013114">
    <property type="entry name" value="FabA_FabZ"/>
</dbReference>
<dbReference type="NCBIfam" id="NF000582">
    <property type="entry name" value="PRK00006.1"/>
    <property type="match status" value="1"/>
</dbReference>
<keyword evidence="9" id="KW-0456">Lyase</keyword>
<sequence>MLYNSNDIQKIIPHRYPFLLVDRIESIEGNKVVGSKCISANEMQFLGHFPQKHIMPGVLMLEALAQTVAVMLLSKEENKGKIGLFAGINKARFKRQVIPGDKLTLTCEVTKERMGIVFVNAVATVDDEVAVSGELMFAIDEA</sequence>
<gene>
    <name evidence="11" type="ORF">EDD61_102118</name>
</gene>
<evidence type="ECO:0000256" key="6">
    <source>
        <dbReference type="ARBA" id="ARBA00022516"/>
    </source>
</evidence>
<dbReference type="EMBL" id="SMBP01000002">
    <property type="protein sequence ID" value="TCU63115.1"/>
    <property type="molecule type" value="Genomic_DNA"/>
</dbReference>
<dbReference type="Proteomes" id="UP000295773">
    <property type="component" value="Unassembled WGS sequence"/>
</dbReference>
<evidence type="ECO:0000256" key="1">
    <source>
        <dbReference type="ARBA" id="ARBA00001055"/>
    </source>
</evidence>
<dbReference type="InterPro" id="IPR010084">
    <property type="entry name" value="FabZ"/>
</dbReference>
<dbReference type="GO" id="GO:0006633">
    <property type="term" value="P:fatty acid biosynthetic process"/>
    <property type="evidence" value="ECO:0007669"/>
    <property type="project" value="InterPro"/>
</dbReference>
<dbReference type="GO" id="GO:0019171">
    <property type="term" value="F:(3R)-hydroxyacyl-[acyl-carrier-protein] dehydratase activity"/>
    <property type="evidence" value="ECO:0007669"/>
    <property type="project" value="UniProtKB-EC"/>
</dbReference>
<name>A0A4R3TLT3_9FIRM</name>
<dbReference type="InterPro" id="IPR029069">
    <property type="entry name" value="HotDog_dom_sf"/>
</dbReference>
<reference evidence="11 12" key="1">
    <citation type="submission" date="2019-03" db="EMBL/GenBank/DDBJ databases">
        <title>Genomic Encyclopedia of Type Strains, Phase IV (KMG-IV): sequencing the most valuable type-strain genomes for metagenomic binning, comparative biology and taxonomic classification.</title>
        <authorList>
            <person name="Goeker M."/>
        </authorList>
    </citation>
    <scope>NUCLEOTIDE SEQUENCE [LARGE SCALE GENOMIC DNA]</scope>
    <source>
        <strain evidence="11 12">DSM 29481</strain>
    </source>
</reference>
<keyword evidence="8" id="KW-0443">Lipid metabolism</keyword>
<dbReference type="SUPFAM" id="SSF54637">
    <property type="entry name" value="Thioesterase/thiol ester dehydrase-isomerase"/>
    <property type="match status" value="1"/>
</dbReference>
<keyword evidence="6" id="KW-0444">Lipid biosynthesis</keyword>